<evidence type="ECO:0000313" key="2">
    <source>
        <dbReference type="EMBL" id="QOV21511.1"/>
    </source>
</evidence>
<proteinExistence type="predicted"/>
<sequence>MNSKALPRQINNIEVGVYECEIHLKFRLIEEKSLLGDREQLLQVLLDALTEGSDEFLEMLQASVKAQEVSEFKASPQMRRQLMRLRNAVDNSQYSEG</sequence>
<dbReference type="InterPro" id="IPR040744">
    <property type="entry name" value="Npun_R1517"/>
</dbReference>
<dbReference type="RefSeq" id="WP_200987166.1">
    <property type="nucleotide sequence ID" value="NZ_CP063311.1"/>
</dbReference>
<gene>
    <name evidence="2" type="ORF">IM676_12205</name>
</gene>
<dbReference type="Gene3D" id="6.20.180.10">
    <property type="match status" value="1"/>
</dbReference>
<organism evidence="2 3">
    <name type="scientific">Anabaenopsis elenkinii CCIBt3563</name>
    <dbReference type="NCBI Taxonomy" id="2779889"/>
    <lineage>
        <taxon>Bacteria</taxon>
        <taxon>Bacillati</taxon>
        <taxon>Cyanobacteriota</taxon>
        <taxon>Cyanophyceae</taxon>
        <taxon>Nostocales</taxon>
        <taxon>Nodulariaceae</taxon>
        <taxon>Anabaenopsis</taxon>
    </lineage>
</organism>
<accession>A0A7U3NLG7</accession>
<protein>
    <submittedName>
        <fullName evidence="2">Npun_R1517 family heterocyst differentiation transcriptional regulator</fullName>
    </submittedName>
</protein>
<feature type="domain" description="Npun R1517" evidence="1">
    <location>
        <begin position="14"/>
        <end position="87"/>
    </location>
</feature>
<dbReference type="EMBL" id="CP063311">
    <property type="protein sequence ID" value="QOV21511.1"/>
    <property type="molecule type" value="Genomic_DNA"/>
</dbReference>
<dbReference type="Pfam" id="PF18068">
    <property type="entry name" value="Npun_R1517"/>
    <property type="match status" value="1"/>
</dbReference>
<dbReference type="KEGG" id="aee:IM676_12205"/>
<evidence type="ECO:0000259" key="1">
    <source>
        <dbReference type="Pfam" id="PF18068"/>
    </source>
</evidence>
<keyword evidence="3" id="KW-1185">Reference proteome</keyword>
<evidence type="ECO:0000313" key="3">
    <source>
        <dbReference type="Proteomes" id="UP000593846"/>
    </source>
</evidence>
<name>A0A7U3NLG7_9CYAN</name>
<dbReference type="AlphaFoldDB" id="A0A7U3NLG7"/>
<dbReference type="Proteomes" id="UP000593846">
    <property type="component" value="Chromosome"/>
</dbReference>
<reference evidence="3" key="1">
    <citation type="submission" date="2020-10" db="EMBL/GenBank/DDBJ databases">
        <title>Genome-based taxonomic classification of the species Anabaenopsis elenkinii.</title>
        <authorList>
            <person name="Delbaje E."/>
            <person name="Andreote A.P.D."/>
            <person name="Pellegrinetti T.A."/>
            <person name="Cruz R.B."/>
            <person name="Branco L.H.Z."/>
            <person name="Fiore M.F."/>
        </authorList>
    </citation>
    <scope>NUCLEOTIDE SEQUENCE [LARGE SCALE GENOMIC DNA]</scope>
    <source>
        <strain evidence="3">CCIBt3563</strain>
    </source>
</reference>